<name>A0AAD3P308_NEPGR</name>
<protein>
    <recommendedName>
        <fullName evidence="17">Protein kinase domain-containing protein</fullName>
    </recommendedName>
</protein>
<keyword evidence="12" id="KW-0325">Glycoprotein</keyword>
<dbReference type="AlphaFoldDB" id="A0AAD3P308"/>
<dbReference type="InterPro" id="IPR011009">
    <property type="entry name" value="Kinase-like_dom_sf"/>
</dbReference>
<dbReference type="Proteomes" id="UP001279734">
    <property type="component" value="Unassembled WGS sequence"/>
</dbReference>
<keyword evidence="19" id="KW-1185">Reference proteome</keyword>
<dbReference type="PANTHER" id="PTHR27005:SF521">
    <property type="entry name" value="WALL-ASSOCIATED RECEPTOR KINASE-LIKE 6"/>
    <property type="match status" value="1"/>
</dbReference>
<comment type="caution">
    <text evidence="18">The sequence shown here is derived from an EMBL/GenBank/DDBJ whole genome shotgun (WGS) entry which is preliminary data.</text>
</comment>
<dbReference type="InterPro" id="IPR045274">
    <property type="entry name" value="WAK-like"/>
</dbReference>
<keyword evidence="5 16" id="KW-0732">Signal</keyword>
<feature type="transmembrane region" description="Helical" evidence="15">
    <location>
        <begin position="312"/>
        <end position="337"/>
    </location>
</feature>
<dbReference type="PROSITE" id="PS00108">
    <property type="entry name" value="PROTEIN_KINASE_ST"/>
    <property type="match status" value="1"/>
</dbReference>
<sequence length="715" mass="80046">MVVELTIWVCLWMTASISKATAQSIAKPNCRASCGNVSIPYPFGIGDNCYDSNWYEIFCDTSSSPPRPFLSQFSLEVEQINFEDSQTLTVRIPMPPRNVSSRTGDEVMQGNSPNLIGSPFLFSSKDNVFLVGGCTGSALLLNSSNQVLAGCATFCPQNFSMPSSENCYGVLCCQTIIPSSLVFYQTRFTTSSKSYANGLNINNSAALIESNSVSKFIQNLFEQNSEPYPTVFQWTIMGLRTDLPGYQNSICETDERGGYNCRCTREYFKGNPYLPNGCQVVEECKDCIYGCLVLGNNSYFCSPVESTAKLSYWANGLVIAAALVLLLLFGFCIYTMIKKRRENRIKAKFFKQNGGLLLKQQMSSSGGVVDKTRIFTSEELEKATDHYNKDRILGQGGQGTVYKGMLTDGRIVAIKKSKLREENQLEQFINELVILSNINHRNIVKLLGCCLETEIPLLVYEFIPNGTLFQHIHDPIEEFPLTWKRRLQICTDVAIALAYLHSASSIPIYHRDVKSSNILLDNRFRAKVSDFGTSRSITIDQTHLTATNVNGTFGYLDPEYFQSHRFTDKSDVYSFGVVVVELLTGQRAIRLTEPEGNRSLVSWFLSYMEKSRLFDIVDGRVLMEGEKDDILVVANLARRCLNLDGKRRPTMKEAAKEFEAIGASYMPPSEKYLQQNEQSPTETTEILTYTPSTSSMPGRSTSFSIDVHPLLFNPA</sequence>
<evidence type="ECO:0000256" key="4">
    <source>
        <dbReference type="ARBA" id="ARBA00022692"/>
    </source>
</evidence>
<dbReference type="GO" id="GO:0005886">
    <property type="term" value="C:plasma membrane"/>
    <property type="evidence" value="ECO:0007669"/>
    <property type="project" value="TreeGrafter"/>
</dbReference>
<dbReference type="GO" id="GO:0004674">
    <property type="term" value="F:protein serine/threonine kinase activity"/>
    <property type="evidence" value="ECO:0007669"/>
    <property type="project" value="UniProtKB-KW"/>
</dbReference>
<keyword evidence="10 15" id="KW-0472">Membrane</keyword>
<comment type="subcellular location">
    <subcellularLocation>
        <location evidence="1">Membrane</location>
        <topology evidence="1">Single-pass type I membrane protein</topology>
    </subcellularLocation>
</comment>
<evidence type="ECO:0000256" key="1">
    <source>
        <dbReference type="ARBA" id="ARBA00004479"/>
    </source>
</evidence>
<organism evidence="18 19">
    <name type="scientific">Nepenthes gracilis</name>
    <name type="common">Slender pitcher plant</name>
    <dbReference type="NCBI Taxonomy" id="150966"/>
    <lineage>
        <taxon>Eukaryota</taxon>
        <taxon>Viridiplantae</taxon>
        <taxon>Streptophyta</taxon>
        <taxon>Embryophyta</taxon>
        <taxon>Tracheophyta</taxon>
        <taxon>Spermatophyta</taxon>
        <taxon>Magnoliopsida</taxon>
        <taxon>eudicotyledons</taxon>
        <taxon>Gunneridae</taxon>
        <taxon>Pentapetalae</taxon>
        <taxon>Caryophyllales</taxon>
        <taxon>Nepenthaceae</taxon>
        <taxon>Nepenthes</taxon>
    </lineage>
</organism>
<dbReference type="GO" id="GO:0030247">
    <property type="term" value="F:polysaccharide binding"/>
    <property type="evidence" value="ECO:0007669"/>
    <property type="project" value="InterPro"/>
</dbReference>
<evidence type="ECO:0000256" key="3">
    <source>
        <dbReference type="ARBA" id="ARBA00022679"/>
    </source>
</evidence>
<dbReference type="PANTHER" id="PTHR27005">
    <property type="entry name" value="WALL-ASSOCIATED RECEPTOR KINASE-LIKE 21"/>
    <property type="match status" value="1"/>
</dbReference>
<dbReference type="Pfam" id="PF13947">
    <property type="entry name" value="GUB_WAK_bind"/>
    <property type="match status" value="1"/>
</dbReference>
<evidence type="ECO:0000256" key="15">
    <source>
        <dbReference type="SAM" id="Phobius"/>
    </source>
</evidence>
<keyword evidence="4 15" id="KW-0812">Transmembrane</keyword>
<reference evidence="18" key="1">
    <citation type="submission" date="2023-05" db="EMBL/GenBank/DDBJ databases">
        <title>Nepenthes gracilis genome sequencing.</title>
        <authorList>
            <person name="Fukushima K."/>
        </authorList>
    </citation>
    <scope>NUCLEOTIDE SEQUENCE</scope>
    <source>
        <strain evidence="18">SING2019-196</strain>
    </source>
</reference>
<evidence type="ECO:0000256" key="9">
    <source>
        <dbReference type="ARBA" id="ARBA00022989"/>
    </source>
</evidence>
<evidence type="ECO:0000256" key="8">
    <source>
        <dbReference type="ARBA" id="ARBA00022840"/>
    </source>
</evidence>
<evidence type="ECO:0000256" key="12">
    <source>
        <dbReference type="ARBA" id="ARBA00023180"/>
    </source>
</evidence>
<evidence type="ECO:0000256" key="13">
    <source>
        <dbReference type="ARBA" id="ARBA00047558"/>
    </source>
</evidence>
<dbReference type="FunFam" id="3.30.200.20:FF:000043">
    <property type="entry name" value="Wall-associated receptor kinase 2"/>
    <property type="match status" value="1"/>
</dbReference>
<feature type="chain" id="PRO_5041955883" description="Protein kinase domain-containing protein" evidence="16">
    <location>
        <begin position="23"/>
        <end position="715"/>
    </location>
</feature>
<evidence type="ECO:0000256" key="16">
    <source>
        <dbReference type="SAM" id="SignalP"/>
    </source>
</evidence>
<evidence type="ECO:0000256" key="11">
    <source>
        <dbReference type="ARBA" id="ARBA00023157"/>
    </source>
</evidence>
<evidence type="ECO:0000256" key="2">
    <source>
        <dbReference type="ARBA" id="ARBA00022527"/>
    </source>
</evidence>
<keyword evidence="6" id="KW-0547">Nucleotide-binding</keyword>
<evidence type="ECO:0000256" key="10">
    <source>
        <dbReference type="ARBA" id="ARBA00023136"/>
    </source>
</evidence>
<proteinExistence type="predicted"/>
<dbReference type="FunFam" id="1.10.510.10:FF:000084">
    <property type="entry name" value="Wall-associated receptor kinase 2"/>
    <property type="match status" value="1"/>
</dbReference>
<dbReference type="SMART" id="SM00220">
    <property type="entry name" value="S_TKc"/>
    <property type="match status" value="1"/>
</dbReference>
<evidence type="ECO:0000313" key="19">
    <source>
        <dbReference type="Proteomes" id="UP001279734"/>
    </source>
</evidence>
<accession>A0AAD3P308</accession>
<comment type="catalytic activity">
    <reaction evidence="13">
        <text>L-seryl-[protein] + ATP = O-phospho-L-seryl-[protein] + ADP + H(+)</text>
        <dbReference type="Rhea" id="RHEA:17989"/>
        <dbReference type="Rhea" id="RHEA-COMP:9863"/>
        <dbReference type="Rhea" id="RHEA-COMP:11604"/>
        <dbReference type="ChEBI" id="CHEBI:15378"/>
        <dbReference type="ChEBI" id="CHEBI:29999"/>
        <dbReference type="ChEBI" id="CHEBI:30616"/>
        <dbReference type="ChEBI" id="CHEBI:83421"/>
        <dbReference type="ChEBI" id="CHEBI:456216"/>
    </reaction>
</comment>
<feature type="domain" description="Protein kinase" evidence="17">
    <location>
        <begin position="387"/>
        <end position="666"/>
    </location>
</feature>
<dbReference type="GO" id="GO:0005524">
    <property type="term" value="F:ATP binding"/>
    <property type="evidence" value="ECO:0007669"/>
    <property type="project" value="UniProtKB-KW"/>
</dbReference>
<evidence type="ECO:0000256" key="6">
    <source>
        <dbReference type="ARBA" id="ARBA00022741"/>
    </source>
</evidence>
<keyword evidence="11" id="KW-1015">Disulfide bond</keyword>
<keyword evidence="9 15" id="KW-1133">Transmembrane helix</keyword>
<keyword evidence="2" id="KW-0723">Serine/threonine-protein kinase</keyword>
<dbReference type="InterPro" id="IPR025287">
    <property type="entry name" value="WAK_GUB"/>
</dbReference>
<evidence type="ECO:0000256" key="14">
    <source>
        <dbReference type="ARBA" id="ARBA00047951"/>
    </source>
</evidence>
<dbReference type="InterPro" id="IPR000719">
    <property type="entry name" value="Prot_kinase_dom"/>
</dbReference>
<evidence type="ECO:0000259" key="17">
    <source>
        <dbReference type="PROSITE" id="PS50011"/>
    </source>
</evidence>
<evidence type="ECO:0000256" key="7">
    <source>
        <dbReference type="ARBA" id="ARBA00022777"/>
    </source>
</evidence>
<dbReference type="Gene3D" id="1.10.510.10">
    <property type="entry name" value="Transferase(Phosphotransferase) domain 1"/>
    <property type="match status" value="1"/>
</dbReference>
<dbReference type="CDD" id="cd14066">
    <property type="entry name" value="STKc_IRAK"/>
    <property type="match status" value="1"/>
</dbReference>
<evidence type="ECO:0000256" key="5">
    <source>
        <dbReference type="ARBA" id="ARBA00022729"/>
    </source>
</evidence>
<feature type="signal peptide" evidence="16">
    <location>
        <begin position="1"/>
        <end position="22"/>
    </location>
</feature>
<dbReference type="PROSITE" id="PS50011">
    <property type="entry name" value="PROTEIN_KINASE_DOM"/>
    <property type="match status" value="1"/>
</dbReference>
<dbReference type="Gene3D" id="3.30.200.20">
    <property type="entry name" value="Phosphorylase Kinase, domain 1"/>
    <property type="match status" value="1"/>
</dbReference>
<comment type="catalytic activity">
    <reaction evidence="14">
        <text>L-threonyl-[protein] + ATP = O-phospho-L-threonyl-[protein] + ADP + H(+)</text>
        <dbReference type="Rhea" id="RHEA:46608"/>
        <dbReference type="Rhea" id="RHEA-COMP:11060"/>
        <dbReference type="Rhea" id="RHEA-COMP:11605"/>
        <dbReference type="ChEBI" id="CHEBI:15378"/>
        <dbReference type="ChEBI" id="CHEBI:30013"/>
        <dbReference type="ChEBI" id="CHEBI:30616"/>
        <dbReference type="ChEBI" id="CHEBI:61977"/>
        <dbReference type="ChEBI" id="CHEBI:456216"/>
    </reaction>
</comment>
<keyword evidence="3" id="KW-0808">Transferase</keyword>
<keyword evidence="8" id="KW-0067">ATP-binding</keyword>
<dbReference type="InterPro" id="IPR008271">
    <property type="entry name" value="Ser/Thr_kinase_AS"/>
</dbReference>
<dbReference type="SUPFAM" id="SSF56112">
    <property type="entry name" value="Protein kinase-like (PK-like)"/>
    <property type="match status" value="1"/>
</dbReference>
<keyword evidence="7" id="KW-0418">Kinase</keyword>
<dbReference type="Pfam" id="PF00069">
    <property type="entry name" value="Pkinase"/>
    <property type="match status" value="1"/>
</dbReference>
<evidence type="ECO:0000313" key="18">
    <source>
        <dbReference type="EMBL" id="GMG99909.1"/>
    </source>
</evidence>
<gene>
    <name evidence="18" type="ORF">Nepgr_001749</name>
</gene>
<dbReference type="GO" id="GO:0007166">
    <property type="term" value="P:cell surface receptor signaling pathway"/>
    <property type="evidence" value="ECO:0007669"/>
    <property type="project" value="InterPro"/>
</dbReference>
<dbReference type="EMBL" id="BSYO01000001">
    <property type="protein sequence ID" value="GMG99909.1"/>
    <property type="molecule type" value="Genomic_DNA"/>
</dbReference>